<dbReference type="AlphaFoldDB" id="A0AAV4Y4K6"/>
<dbReference type="EMBL" id="BPLR01001220">
    <property type="protein sequence ID" value="GIZ00891.1"/>
    <property type="molecule type" value="Genomic_DNA"/>
</dbReference>
<sequence>MSLDIEYLVRRYCEGCQEKITYANKDVLKGLIEIRLSQVGAARGLNISRKTLGSFPAPKLDKEICPK</sequence>
<dbReference type="Proteomes" id="UP001054945">
    <property type="component" value="Unassembled WGS sequence"/>
</dbReference>
<gene>
    <name evidence="1" type="ORF">CEXT_127321</name>
</gene>
<accession>A0AAV4Y4K6</accession>
<name>A0AAV4Y4K6_CAEEX</name>
<comment type="caution">
    <text evidence="1">The sequence shown here is derived from an EMBL/GenBank/DDBJ whole genome shotgun (WGS) entry which is preliminary data.</text>
</comment>
<proteinExistence type="predicted"/>
<evidence type="ECO:0000313" key="1">
    <source>
        <dbReference type="EMBL" id="GIZ00891.1"/>
    </source>
</evidence>
<evidence type="ECO:0000313" key="2">
    <source>
        <dbReference type="Proteomes" id="UP001054945"/>
    </source>
</evidence>
<organism evidence="1 2">
    <name type="scientific">Caerostris extrusa</name>
    <name type="common">Bark spider</name>
    <name type="synonym">Caerostris bankana</name>
    <dbReference type="NCBI Taxonomy" id="172846"/>
    <lineage>
        <taxon>Eukaryota</taxon>
        <taxon>Metazoa</taxon>
        <taxon>Ecdysozoa</taxon>
        <taxon>Arthropoda</taxon>
        <taxon>Chelicerata</taxon>
        <taxon>Arachnida</taxon>
        <taxon>Araneae</taxon>
        <taxon>Araneomorphae</taxon>
        <taxon>Entelegynae</taxon>
        <taxon>Araneoidea</taxon>
        <taxon>Araneidae</taxon>
        <taxon>Caerostris</taxon>
    </lineage>
</organism>
<keyword evidence="2" id="KW-1185">Reference proteome</keyword>
<protein>
    <submittedName>
        <fullName evidence="1">Uncharacterized protein</fullName>
    </submittedName>
</protein>
<reference evidence="1 2" key="1">
    <citation type="submission" date="2021-06" db="EMBL/GenBank/DDBJ databases">
        <title>Caerostris extrusa draft genome.</title>
        <authorList>
            <person name="Kono N."/>
            <person name="Arakawa K."/>
        </authorList>
    </citation>
    <scope>NUCLEOTIDE SEQUENCE [LARGE SCALE GENOMIC DNA]</scope>
</reference>